<gene>
    <name evidence="2" type="ORF">BKA67DRAFT_552150</name>
</gene>
<accession>A0A9P8UQP6</accession>
<feature type="region of interest" description="Disordered" evidence="1">
    <location>
        <begin position="413"/>
        <end position="451"/>
    </location>
</feature>
<organism evidence="2 3">
    <name type="scientific">Truncatella angustata</name>
    <dbReference type="NCBI Taxonomy" id="152316"/>
    <lineage>
        <taxon>Eukaryota</taxon>
        <taxon>Fungi</taxon>
        <taxon>Dikarya</taxon>
        <taxon>Ascomycota</taxon>
        <taxon>Pezizomycotina</taxon>
        <taxon>Sordariomycetes</taxon>
        <taxon>Xylariomycetidae</taxon>
        <taxon>Amphisphaeriales</taxon>
        <taxon>Sporocadaceae</taxon>
        <taxon>Truncatella</taxon>
    </lineage>
</organism>
<feature type="region of interest" description="Disordered" evidence="1">
    <location>
        <begin position="78"/>
        <end position="105"/>
    </location>
</feature>
<feature type="region of interest" description="Disordered" evidence="1">
    <location>
        <begin position="310"/>
        <end position="386"/>
    </location>
</feature>
<dbReference type="OrthoDB" id="5419922at2759"/>
<sequence length="1232" mass="134882">MEHLRGKQTLLGEEPVYCAAYDDNEEILCLGSDAALSQPARVATRLRYEHHALKYLGGQRPRLLSAALRGPFDHASGWRNPWLPKNQSAPAQGPTTSGIQKGPPARVASDAFDGIHIEPDMAGARRNQTPVIRDSLQCHLPSPDSHRELDLTDCPQLDTAARSRIKDWARDVSADVLARDDFWAPDDGIGQAADANATPKRPAGNEWLRTKFHKRRRADNTSFETSSTPTPSAAPMSTDRATPAIPTVKTVRPSQLRIAASQSFGGTTPASRPAQVTQQPVSTSATKSIIQDNPPKPRTYKVAVKASAFLKPSNKESRPASRGYSRHTSHVQPRSLSSDGPRIVTASAARTRSISEMPDLRNASPSNVVAGIPVPAGGPQVKHIQDSDQGDISFESHLDQSFYYKARNLKPQPAKVGKENAAQQQSQPTQTGTPESEDHGESISVQHEMQENREEPHAMLAHEARSNANTRLVDHLNSEHIAHELYREGHNFTATRASSVAIKIMEEPSASKETPVYERTTIPEQHIHPGTDQEQLDTMRKLNTIIQGCNPHLDGAKIVLKATRPCPQDSAPNFSSEVIFDEGSTLIGNPIDADKSTPGYRVELIERLEIVKYPTQPQERLEAAEPSLQPAIHHRDVKLVTGPGSKIFEGPSIGTDKSGNIEQTQQHAEAGSWTALAETTLLASQNSYYGSFTPQEASDMASLKNSHPRAVSIHKDNIFSTETSAVAIPVSQAEWLLGADGPLPEAPGAHVEEVQQPEPSYIKIEPVLGQEEDDTQVSEHTTALQSHCAADDCEIKIEPVEEEEWVPCSHPISVASSPADVTYQLGVRASQQDPWVQTIEGSGQTVGLQNSIQLQQSLTAEPPQPLPQLSEDQQSPWNDPNNHVVYSDQRLVGFSSQSMPPPSAYVNGLRLSNVEHRRSSESSSVDPASSAPKETRYSGLFGQPATPSQVDSHQPTPEPQLSIKTFATFNNSPSPKRRRYPRQPGLIGDRLPSTQVLADATNANPWSSVRSSLRSSGRPRSHLRVSFASLNDEDDHPDTPSHPVRLTAKRVASPPPQLALDAGDEDVDNHFRKHFDITREKITSEPDTPNSRFPTGLLPSESQQKLMSPEVGMMAQAFRDADVHLTLRSTPEYGPEPAAELASKPRLDIAVDEAQDPADEQPSIINVQSPWRAESQNQGFDDVADVLQNLDDFLNPRWDVDDADKRGTADGIENQRRERSPVLFGNSIWDSL</sequence>
<feature type="compositionally biased region" description="Polar residues" evidence="1">
    <location>
        <begin position="870"/>
        <end position="881"/>
    </location>
</feature>
<feature type="compositionally biased region" description="Low complexity" evidence="1">
    <location>
        <begin position="423"/>
        <end position="434"/>
    </location>
</feature>
<dbReference type="AlphaFoldDB" id="A0A9P8UQP6"/>
<feature type="compositionally biased region" description="Polar residues" evidence="1">
    <location>
        <begin position="992"/>
        <end position="1006"/>
    </location>
</feature>
<dbReference type="GeneID" id="70130705"/>
<dbReference type="RefSeq" id="XP_045960732.1">
    <property type="nucleotide sequence ID" value="XM_046101813.1"/>
</dbReference>
<feature type="compositionally biased region" description="Low complexity" evidence="1">
    <location>
        <begin position="221"/>
        <end position="238"/>
    </location>
</feature>
<protein>
    <recommendedName>
        <fullName evidence="4">Protamine P1</fullName>
    </recommendedName>
</protein>
<feature type="compositionally biased region" description="Polar residues" evidence="1">
    <location>
        <begin position="962"/>
        <end position="974"/>
    </location>
</feature>
<feature type="compositionally biased region" description="Low complexity" evidence="1">
    <location>
        <begin position="921"/>
        <end position="932"/>
    </location>
</feature>
<dbReference type="Proteomes" id="UP000758603">
    <property type="component" value="Unassembled WGS sequence"/>
</dbReference>
<feature type="compositionally biased region" description="Polar residues" evidence="1">
    <location>
        <begin position="85"/>
        <end position="99"/>
    </location>
</feature>
<proteinExistence type="predicted"/>
<feature type="compositionally biased region" description="Low complexity" evidence="1">
    <location>
        <begin position="1007"/>
        <end position="1016"/>
    </location>
</feature>
<feature type="compositionally biased region" description="Polar residues" evidence="1">
    <location>
        <begin position="945"/>
        <end position="955"/>
    </location>
</feature>
<reference evidence="2" key="1">
    <citation type="journal article" date="2021" name="Nat. Commun.">
        <title>Genetic determinants of endophytism in the Arabidopsis root mycobiome.</title>
        <authorList>
            <person name="Mesny F."/>
            <person name="Miyauchi S."/>
            <person name="Thiergart T."/>
            <person name="Pickel B."/>
            <person name="Atanasova L."/>
            <person name="Karlsson M."/>
            <person name="Huettel B."/>
            <person name="Barry K.W."/>
            <person name="Haridas S."/>
            <person name="Chen C."/>
            <person name="Bauer D."/>
            <person name="Andreopoulos W."/>
            <person name="Pangilinan J."/>
            <person name="LaButti K."/>
            <person name="Riley R."/>
            <person name="Lipzen A."/>
            <person name="Clum A."/>
            <person name="Drula E."/>
            <person name="Henrissat B."/>
            <person name="Kohler A."/>
            <person name="Grigoriev I.V."/>
            <person name="Martin F.M."/>
            <person name="Hacquard S."/>
        </authorList>
    </citation>
    <scope>NUCLEOTIDE SEQUENCE</scope>
    <source>
        <strain evidence="2">MPI-SDFR-AT-0073</strain>
    </source>
</reference>
<comment type="caution">
    <text evidence="2">The sequence shown here is derived from an EMBL/GenBank/DDBJ whole genome shotgun (WGS) entry which is preliminary data.</text>
</comment>
<feature type="region of interest" description="Disordered" evidence="1">
    <location>
        <begin position="859"/>
        <end position="884"/>
    </location>
</feature>
<evidence type="ECO:0000313" key="2">
    <source>
        <dbReference type="EMBL" id="KAH6656498.1"/>
    </source>
</evidence>
<evidence type="ECO:0008006" key="4">
    <source>
        <dbReference type="Google" id="ProtNLM"/>
    </source>
</evidence>
<evidence type="ECO:0000313" key="3">
    <source>
        <dbReference type="Proteomes" id="UP000758603"/>
    </source>
</evidence>
<name>A0A9P8UQP6_9PEZI</name>
<feature type="compositionally biased region" description="Polar residues" evidence="1">
    <location>
        <begin position="260"/>
        <end position="291"/>
    </location>
</feature>
<dbReference type="EMBL" id="JAGPXC010000002">
    <property type="protein sequence ID" value="KAH6656498.1"/>
    <property type="molecule type" value="Genomic_DNA"/>
</dbReference>
<evidence type="ECO:0000256" key="1">
    <source>
        <dbReference type="SAM" id="MobiDB-lite"/>
    </source>
</evidence>
<feature type="region of interest" description="Disordered" evidence="1">
    <location>
        <begin position="915"/>
        <end position="1021"/>
    </location>
</feature>
<feature type="region of interest" description="Disordered" evidence="1">
    <location>
        <begin position="189"/>
        <end position="297"/>
    </location>
</feature>
<keyword evidence="3" id="KW-1185">Reference proteome</keyword>